<dbReference type="KEGG" id="otd:J1M35_16440"/>
<protein>
    <submittedName>
        <fullName evidence="1">Uncharacterized protein</fullName>
    </submittedName>
</protein>
<evidence type="ECO:0000313" key="2">
    <source>
        <dbReference type="Proteomes" id="UP000663903"/>
    </source>
</evidence>
<evidence type="ECO:0000313" key="1">
    <source>
        <dbReference type="EMBL" id="QTD44659.1"/>
    </source>
</evidence>
<sequence>MAIDRSAFPLDARIQLLSDAGELRITGRDGRDRAWAQGERDWSQETLNVYADRGTRQLLFSISGANRSHRETEEEISGADGRMLGTFIYRTASALTKARFDVFSGARDKRTLRFVIEERSALLRWVRNLSEDQPWLDFLQGFVLNPTYDMRLASGGSTIARIKKMPSTLETHFRIELTGVIPKADHDLALAALINAIAHESASD</sequence>
<name>A0A975H2C6_9BURK</name>
<accession>A0A975H2C6</accession>
<reference evidence="1" key="1">
    <citation type="submission" date="2021-03" db="EMBL/GenBank/DDBJ databases">
        <title>Ottowia sp. 27C isolated from the cloaca of a Giant Asian pond turtle (Heosemys grandis).</title>
        <authorList>
            <person name="Spergser J."/>
            <person name="Busse H.-J."/>
        </authorList>
    </citation>
    <scope>NUCLEOTIDE SEQUENCE</scope>
    <source>
        <strain evidence="1">27C</strain>
    </source>
</reference>
<proteinExistence type="predicted"/>
<dbReference type="EMBL" id="CP071796">
    <property type="protein sequence ID" value="QTD44659.1"/>
    <property type="molecule type" value="Genomic_DNA"/>
</dbReference>
<gene>
    <name evidence="1" type="ORF">J1M35_16440</name>
</gene>
<organism evidence="1 2">
    <name type="scientific">Ottowia testudinis</name>
    <dbReference type="NCBI Taxonomy" id="2816950"/>
    <lineage>
        <taxon>Bacteria</taxon>
        <taxon>Pseudomonadati</taxon>
        <taxon>Pseudomonadota</taxon>
        <taxon>Betaproteobacteria</taxon>
        <taxon>Burkholderiales</taxon>
        <taxon>Comamonadaceae</taxon>
        <taxon>Ottowia</taxon>
    </lineage>
</organism>
<dbReference type="AlphaFoldDB" id="A0A975H2C6"/>
<keyword evidence="2" id="KW-1185">Reference proteome</keyword>
<dbReference type="RefSeq" id="WP_208008223.1">
    <property type="nucleotide sequence ID" value="NZ_CP071796.1"/>
</dbReference>
<dbReference type="Proteomes" id="UP000663903">
    <property type="component" value="Chromosome"/>
</dbReference>